<keyword evidence="2" id="KW-0808">Transferase</keyword>
<organism evidence="2 3">
    <name type="scientific">Calorimonas adulescens</name>
    <dbReference type="NCBI Taxonomy" id="2606906"/>
    <lineage>
        <taxon>Bacteria</taxon>
        <taxon>Bacillati</taxon>
        <taxon>Bacillota</taxon>
        <taxon>Clostridia</taxon>
        <taxon>Thermoanaerobacterales</taxon>
        <taxon>Thermoanaerobacteraceae</taxon>
        <taxon>Calorimonas</taxon>
    </lineage>
</organism>
<dbReference type="Proteomes" id="UP000322976">
    <property type="component" value="Unassembled WGS sequence"/>
</dbReference>
<reference evidence="2 3" key="1">
    <citation type="submission" date="2019-08" db="EMBL/GenBank/DDBJ databases">
        <title>Calorimonas adulescens gen. nov., sp. nov., an anaerobic thermophilic bacterium from Sakhalin hot spring.</title>
        <authorList>
            <person name="Khomyakova M.A."/>
            <person name="Merkel A.Y."/>
            <person name="Novikov A."/>
            <person name="Bonch-Osmolovskaya E.A."/>
            <person name="Slobodkin A.I."/>
        </authorList>
    </citation>
    <scope>NUCLEOTIDE SEQUENCE [LARGE SCALE GENOMIC DNA]</scope>
    <source>
        <strain evidence="2 3">A05MB</strain>
    </source>
</reference>
<dbReference type="SUPFAM" id="SSF64307">
    <property type="entry name" value="SirA-like"/>
    <property type="match status" value="1"/>
</dbReference>
<evidence type="ECO:0000313" key="3">
    <source>
        <dbReference type="Proteomes" id="UP000322976"/>
    </source>
</evidence>
<dbReference type="GO" id="GO:0016740">
    <property type="term" value="F:transferase activity"/>
    <property type="evidence" value="ECO:0007669"/>
    <property type="project" value="UniProtKB-KW"/>
</dbReference>
<dbReference type="Gene3D" id="3.30.110.40">
    <property type="entry name" value="TusA-like domain"/>
    <property type="match status" value="1"/>
</dbReference>
<dbReference type="EMBL" id="VTPS01000014">
    <property type="protein sequence ID" value="TZE81408.1"/>
    <property type="molecule type" value="Genomic_DNA"/>
</dbReference>
<dbReference type="PROSITE" id="PS01148">
    <property type="entry name" value="UPF0033"/>
    <property type="match status" value="1"/>
</dbReference>
<proteinExistence type="predicted"/>
<dbReference type="InterPro" id="IPR001455">
    <property type="entry name" value="TusA-like"/>
</dbReference>
<dbReference type="AlphaFoldDB" id="A0A5D8QDS2"/>
<accession>A0A5D8QDS2</accession>
<gene>
    <name evidence="2" type="ORF">FWJ32_09525</name>
</gene>
<evidence type="ECO:0000259" key="1">
    <source>
        <dbReference type="PROSITE" id="PS01148"/>
    </source>
</evidence>
<protein>
    <submittedName>
        <fullName evidence="2">Sulfurtransferase TusA family protein</fullName>
    </submittedName>
</protein>
<sequence length="73" mass="8527">MRYDIDCFGEMCPVPMLKLKGILKDLKDGDSIKLVTDHSCVLSSISDYLKHRRLKVEIEEVINGVWEIYIEKR</sequence>
<dbReference type="InterPro" id="IPR036868">
    <property type="entry name" value="TusA-like_sf"/>
</dbReference>
<comment type="caution">
    <text evidence="2">The sequence shown here is derived from an EMBL/GenBank/DDBJ whole genome shotgun (WGS) entry which is preliminary data.</text>
</comment>
<dbReference type="CDD" id="cd00291">
    <property type="entry name" value="SirA_YedF_YeeD"/>
    <property type="match status" value="1"/>
</dbReference>
<dbReference type="Pfam" id="PF01206">
    <property type="entry name" value="TusA"/>
    <property type="match status" value="1"/>
</dbReference>
<name>A0A5D8QDS2_9THEO</name>
<dbReference type="RefSeq" id="WP_149545723.1">
    <property type="nucleotide sequence ID" value="NZ_VTPS01000014.1"/>
</dbReference>
<evidence type="ECO:0000313" key="2">
    <source>
        <dbReference type="EMBL" id="TZE81408.1"/>
    </source>
</evidence>
<feature type="domain" description="UPF0033" evidence="1">
    <location>
        <begin position="5"/>
        <end position="29"/>
    </location>
</feature>
<keyword evidence="3" id="KW-1185">Reference proteome</keyword>